<dbReference type="GO" id="GO:0005886">
    <property type="term" value="C:plasma membrane"/>
    <property type="evidence" value="ECO:0007669"/>
    <property type="project" value="TreeGrafter"/>
</dbReference>
<dbReference type="InterPro" id="IPR032675">
    <property type="entry name" value="LRR_dom_sf"/>
</dbReference>
<evidence type="ECO:0000313" key="9">
    <source>
        <dbReference type="Proteomes" id="UP000663879"/>
    </source>
</evidence>
<protein>
    <recommendedName>
        <fullName evidence="7">TIR domain-containing protein</fullName>
    </recommendedName>
</protein>
<dbReference type="InterPro" id="IPR003591">
    <property type="entry name" value="Leu-rich_rpt_typical-subtyp"/>
</dbReference>
<keyword evidence="9" id="KW-1185">Reference proteome</keyword>
<dbReference type="PROSITE" id="PS50104">
    <property type="entry name" value="TIR"/>
    <property type="match status" value="1"/>
</dbReference>
<dbReference type="InterPro" id="IPR000157">
    <property type="entry name" value="TIR_dom"/>
</dbReference>
<dbReference type="OrthoDB" id="676979at2759"/>
<keyword evidence="5" id="KW-1133">Transmembrane helix</keyword>
<dbReference type="PANTHER" id="PTHR24369:SF216">
    <property type="entry name" value="CD180 MOLECULE"/>
    <property type="match status" value="1"/>
</dbReference>
<keyword evidence="5" id="KW-0812">Transmembrane</keyword>
<dbReference type="Proteomes" id="UP000663879">
    <property type="component" value="Unassembled WGS sequence"/>
</dbReference>
<gene>
    <name evidence="8" type="ORF">OXX778_LOCUS16256</name>
</gene>
<dbReference type="SMART" id="SM00255">
    <property type="entry name" value="TIR"/>
    <property type="match status" value="1"/>
</dbReference>
<dbReference type="InterPro" id="IPR050541">
    <property type="entry name" value="LRR_TM_domain-containing"/>
</dbReference>
<accession>A0A814GL88</accession>
<dbReference type="Gene3D" id="3.40.50.10140">
    <property type="entry name" value="Toll/interleukin-1 receptor homology (TIR) domain"/>
    <property type="match status" value="1"/>
</dbReference>
<proteinExistence type="inferred from homology"/>
<dbReference type="SUPFAM" id="SSF52200">
    <property type="entry name" value="Toll/Interleukin receptor TIR domain"/>
    <property type="match status" value="1"/>
</dbReference>
<feature type="chain" id="PRO_5032388728" description="TIR domain-containing protein" evidence="6">
    <location>
        <begin position="26"/>
        <end position="730"/>
    </location>
</feature>
<feature type="compositionally biased region" description="Polar residues" evidence="4">
    <location>
        <begin position="720"/>
        <end position="730"/>
    </location>
</feature>
<evidence type="ECO:0000313" key="8">
    <source>
        <dbReference type="EMBL" id="CAF0997981.1"/>
    </source>
</evidence>
<evidence type="ECO:0000256" key="4">
    <source>
        <dbReference type="SAM" id="MobiDB-lite"/>
    </source>
</evidence>
<keyword evidence="3" id="KW-0677">Repeat</keyword>
<evidence type="ECO:0000256" key="5">
    <source>
        <dbReference type="SAM" id="Phobius"/>
    </source>
</evidence>
<dbReference type="PROSITE" id="PS51450">
    <property type="entry name" value="LRR"/>
    <property type="match status" value="3"/>
</dbReference>
<dbReference type="PRINTS" id="PR00019">
    <property type="entry name" value="LEURICHRPT"/>
</dbReference>
<feature type="region of interest" description="Disordered" evidence="4">
    <location>
        <begin position="711"/>
        <end position="730"/>
    </location>
</feature>
<comment type="similarity">
    <text evidence="1">Belongs to the Toll-like receptor family.</text>
</comment>
<dbReference type="EMBL" id="CAJNOC010003790">
    <property type="protein sequence ID" value="CAF0997981.1"/>
    <property type="molecule type" value="Genomic_DNA"/>
</dbReference>
<name>A0A814GL88_9BILA</name>
<sequence length="730" mass="85894">MLIQKIPNFLKLLLTTLSLIPDTCSILFFNGCDKNCICDQVDSNLTIKCYMNFTTKFQLPFVNKTTTKITILKSLLPNYPENVCFYANHLLNLDLSNNLISTFLNSTHFDCLNKLEYLNLSSNSISNLHENTFNSLNSLKELDLSNNQIEYIPINLFYFKLPNLTYLNLKNNYIKELDVWLVFLKSIKHIDLSFNQIKTFVNRMEWNPFYVSPYIGIHNADLIDLRFNNLTSFDDSLLRLFSICTPNEFYKFLQIFNKFQLDFNNFNCNCQSSFNLLKFFQAYITKYTITNTDYIFFLKCSTPVNFHDKNIFSFTDPNICASESRDFTELTCGYKTTTSSNIIKNKNFKIELEKHLTEINIFNDAQIAGFAIGIFGILLLFLLLIYCLCPIEILALCFNSIPFFYSICPCKSGVKREKEFDLFISYNKSNENWLRNKLIPFIKENYLIQNYILHYSEDNKLNEVFGSYVKSVMNKSSCILFILSDGFLMNEWNNRDFREHLRYLILREKTRFIAVQMHDICDEEVEEYFIEKLQIPRFVCLENDEWLFWKKLAYFLYTNNNEDLYLKFNHSNKIEDDKYSSALFSKYATPENFYSSSACFDVPSVSNFNEDSGIYHSSTRLFPKKKENMHKKIIMNRTSQNIMLSTDRKPINSESFKIRHEIVSDDSFNLVRTNDASLKVSRNSVSSSRPSEREYMNSLIYQQRLASNKNKRYPNVKKNFLSSPSESDNH</sequence>
<feature type="domain" description="TIR" evidence="7">
    <location>
        <begin position="418"/>
        <end position="556"/>
    </location>
</feature>
<comment type="caution">
    <text evidence="8">The sequence shown here is derived from an EMBL/GenBank/DDBJ whole genome shotgun (WGS) entry which is preliminary data.</text>
</comment>
<keyword evidence="5" id="KW-0472">Membrane</keyword>
<evidence type="ECO:0000256" key="6">
    <source>
        <dbReference type="SAM" id="SignalP"/>
    </source>
</evidence>
<evidence type="ECO:0000259" key="7">
    <source>
        <dbReference type="PROSITE" id="PS50104"/>
    </source>
</evidence>
<keyword evidence="2" id="KW-0433">Leucine-rich repeat</keyword>
<dbReference type="PANTHER" id="PTHR24369">
    <property type="entry name" value="ANTIGEN BSP, PUTATIVE-RELATED"/>
    <property type="match status" value="1"/>
</dbReference>
<evidence type="ECO:0000256" key="3">
    <source>
        <dbReference type="ARBA" id="ARBA00022737"/>
    </source>
</evidence>
<dbReference type="SUPFAM" id="SSF52075">
    <property type="entry name" value="Outer arm dynein light chain 1"/>
    <property type="match status" value="1"/>
</dbReference>
<dbReference type="Gene3D" id="3.80.10.10">
    <property type="entry name" value="Ribonuclease Inhibitor"/>
    <property type="match status" value="1"/>
</dbReference>
<keyword evidence="6" id="KW-0732">Signal</keyword>
<dbReference type="InterPro" id="IPR001611">
    <property type="entry name" value="Leu-rich_rpt"/>
</dbReference>
<evidence type="ECO:0000256" key="2">
    <source>
        <dbReference type="ARBA" id="ARBA00022614"/>
    </source>
</evidence>
<dbReference type="AlphaFoldDB" id="A0A814GL88"/>
<evidence type="ECO:0000256" key="1">
    <source>
        <dbReference type="ARBA" id="ARBA00009634"/>
    </source>
</evidence>
<feature type="transmembrane region" description="Helical" evidence="5">
    <location>
        <begin position="367"/>
        <end position="389"/>
    </location>
</feature>
<organism evidence="8 9">
    <name type="scientific">Brachionus calyciflorus</name>
    <dbReference type="NCBI Taxonomy" id="104777"/>
    <lineage>
        <taxon>Eukaryota</taxon>
        <taxon>Metazoa</taxon>
        <taxon>Spiralia</taxon>
        <taxon>Gnathifera</taxon>
        <taxon>Rotifera</taxon>
        <taxon>Eurotatoria</taxon>
        <taxon>Monogononta</taxon>
        <taxon>Pseudotrocha</taxon>
        <taxon>Ploima</taxon>
        <taxon>Brachionidae</taxon>
        <taxon>Brachionus</taxon>
    </lineage>
</organism>
<reference evidence="8" key="1">
    <citation type="submission" date="2021-02" db="EMBL/GenBank/DDBJ databases">
        <authorList>
            <person name="Nowell W R."/>
        </authorList>
    </citation>
    <scope>NUCLEOTIDE SEQUENCE</scope>
    <source>
        <strain evidence="8">Ploen Becks lab</strain>
    </source>
</reference>
<dbReference type="SMART" id="SM00369">
    <property type="entry name" value="LRR_TYP"/>
    <property type="match status" value="4"/>
</dbReference>
<feature type="signal peptide" evidence="6">
    <location>
        <begin position="1"/>
        <end position="25"/>
    </location>
</feature>
<dbReference type="Pfam" id="PF13855">
    <property type="entry name" value="LRR_8"/>
    <property type="match status" value="1"/>
</dbReference>
<dbReference type="GO" id="GO:0007165">
    <property type="term" value="P:signal transduction"/>
    <property type="evidence" value="ECO:0007669"/>
    <property type="project" value="InterPro"/>
</dbReference>
<dbReference type="InterPro" id="IPR035897">
    <property type="entry name" value="Toll_tir_struct_dom_sf"/>
</dbReference>